<dbReference type="NCBIfam" id="TIGR02432">
    <property type="entry name" value="lysidine_TilS_N"/>
    <property type="match status" value="1"/>
</dbReference>
<dbReference type="InterPro" id="IPR011063">
    <property type="entry name" value="TilS/TtcA_N"/>
</dbReference>
<feature type="domain" description="Lysidine-tRNA(Ile) synthetase C-terminal" evidence="9">
    <location>
        <begin position="431"/>
        <end position="504"/>
    </location>
</feature>
<dbReference type="PANTHER" id="PTHR43033">
    <property type="entry name" value="TRNA(ILE)-LYSIDINE SYNTHASE-RELATED"/>
    <property type="match status" value="1"/>
</dbReference>
<comment type="catalytic activity">
    <reaction evidence="7 8">
        <text>cytidine(34) in tRNA(Ile2) + L-lysine + ATP = lysidine(34) in tRNA(Ile2) + AMP + diphosphate + H(+)</text>
        <dbReference type="Rhea" id="RHEA:43744"/>
        <dbReference type="Rhea" id="RHEA-COMP:10625"/>
        <dbReference type="Rhea" id="RHEA-COMP:10670"/>
        <dbReference type="ChEBI" id="CHEBI:15378"/>
        <dbReference type="ChEBI" id="CHEBI:30616"/>
        <dbReference type="ChEBI" id="CHEBI:32551"/>
        <dbReference type="ChEBI" id="CHEBI:33019"/>
        <dbReference type="ChEBI" id="CHEBI:82748"/>
        <dbReference type="ChEBI" id="CHEBI:83665"/>
        <dbReference type="ChEBI" id="CHEBI:456215"/>
        <dbReference type="EC" id="6.3.4.19"/>
    </reaction>
</comment>
<dbReference type="GO" id="GO:0005524">
    <property type="term" value="F:ATP binding"/>
    <property type="evidence" value="ECO:0007669"/>
    <property type="project" value="UniProtKB-UniRule"/>
</dbReference>
<dbReference type="Gene3D" id="3.40.50.620">
    <property type="entry name" value="HUPs"/>
    <property type="match status" value="1"/>
</dbReference>
<dbReference type="EC" id="6.3.4.19" evidence="8"/>
<name>J3Z2V2_9ENTR</name>
<dbReference type="InterPro" id="IPR012094">
    <property type="entry name" value="tRNA_Ile_lys_synt"/>
</dbReference>
<dbReference type="EMBL" id="CP003546">
    <property type="protein sequence ID" value="AFP84534.1"/>
    <property type="molecule type" value="Genomic_DNA"/>
</dbReference>
<keyword evidence="3 8" id="KW-0436">Ligase</keyword>
<comment type="domain">
    <text evidence="8">The N-terminal region contains the highly conserved SGGXDS motif, predicted to be a P-loop motif involved in ATP binding.</text>
</comment>
<dbReference type="SUPFAM" id="SSF82829">
    <property type="entry name" value="MesJ substrate recognition domain-like"/>
    <property type="match status" value="1"/>
</dbReference>
<dbReference type="Pfam" id="PF11734">
    <property type="entry name" value="TilS_C"/>
    <property type="match status" value="1"/>
</dbReference>
<evidence type="ECO:0000313" key="11">
    <source>
        <dbReference type="Proteomes" id="UP000003936"/>
    </source>
</evidence>
<dbReference type="KEGG" id="sect:A359_01310"/>
<dbReference type="InterPro" id="IPR012795">
    <property type="entry name" value="tRNA_Ile_lys_synt_N"/>
</dbReference>
<evidence type="ECO:0000256" key="6">
    <source>
        <dbReference type="ARBA" id="ARBA00022840"/>
    </source>
</evidence>
<dbReference type="GO" id="GO:0005737">
    <property type="term" value="C:cytoplasm"/>
    <property type="evidence" value="ECO:0007669"/>
    <property type="project" value="UniProtKB-SubCell"/>
</dbReference>
<keyword evidence="6 8" id="KW-0067">ATP-binding</keyword>
<dbReference type="NCBIfam" id="TIGR02433">
    <property type="entry name" value="lysidine_TilS_C"/>
    <property type="match status" value="1"/>
</dbReference>
<feature type="binding site" evidence="8">
    <location>
        <begin position="31"/>
        <end position="36"/>
    </location>
    <ligand>
        <name>ATP</name>
        <dbReference type="ChEBI" id="CHEBI:30616"/>
    </ligand>
</feature>
<protein>
    <recommendedName>
        <fullName evidence="8">tRNA(Ile)-lysidine synthase</fullName>
        <ecNumber evidence="8">6.3.4.19</ecNumber>
    </recommendedName>
    <alternativeName>
        <fullName evidence="8">tRNA(Ile)-2-lysyl-cytidine synthase</fullName>
    </alternativeName>
    <alternativeName>
        <fullName evidence="8">tRNA(Ile)-lysidine synthetase</fullName>
    </alternativeName>
</protein>
<evidence type="ECO:0000256" key="1">
    <source>
        <dbReference type="ARBA" id="ARBA00004496"/>
    </source>
</evidence>
<dbReference type="STRING" id="1199245.A359_01310"/>
<evidence type="ECO:0000256" key="4">
    <source>
        <dbReference type="ARBA" id="ARBA00022694"/>
    </source>
</evidence>
<evidence type="ECO:0000259" key="9">
    <source>
        <dbReference type="SMART" id="SM00977"/>
    </source>
</evidence>
<evidence type="ECO:0000313" key="10">
    <source>
        <dbReference type="EMBL" id="AFP84534.1"/>
    </source>
</evidence>
<dbReference type="InterPro" id="IPR015262">
    <property type="entry name" value="tRNA_Ile_lys_synt_subst-bd"/>
</dbReference>
<proteinExistence type="inferred from homology"/>
<keyword evidence="5 8" id="KW-0547">Nucleotide-binding</keyword>
<sequence>MKLNIGWQFQVLSDRVAARLAPYRALLLAFSGGLDSTVLLDILSALRENEKTLNRKDALSIRAVHIHHGLNRYADYWAAHCAHECRRRDVKFTIARVTTVDMKPDGIEAAARGARYRALALTLADNEALLTAQHQDDQAETLLLALKRGSGPAGLAGIAEDASFCGQRLVRPLLECARVDLERYARARGLRWIEDDSNTNLRFDRNFLRHQILPNLRHRWPKFSSAAARSARLCAEQERLLDEVLAKTLKELIHPDGSLRLRALITMSDLRRAAILRRWLASRDVRMPSRHKLTCLWEEVALSRRDSVAKMQLDYQQVRRFRDRLYVIPILPQISDGVTILHWLTENEELKLPGGLGMLLRRLMHTNKVSICKPIILLPKCDDSLGVRLNSHEAIPPINDNVAISSTIATDGMIAACKVVIVRAPLPDERVEVRFGPVRGLLYIIGRQRGRELKKIWQELDIPPWKRARTPLLFYNNQLIAALGVFVTRSGAARASEAQWHIFWCEQQRERNEQPCRASG</sequence>
<dbReference type="GO" id="GO:0006400">
    <property type="term" value="P:tRNA modification"/>
    <property type="evidence" value="ECO:0007669"/>
    <property type="project" value="UniProtKB-UniRule"/>
</dbReference>
<dbReference type="SUPFAM" id="SSF52402">
    <property type="entry name" value="Adenine nucleotide alpha hydrolases-like"/>
    <property type="match status" value="1"/>
</dbReference>
<dbReference type="PATRIC" id="fig|1199245.3.peg.152"/>
<organism evidence="10 11">
    <name type="scientific">secondary endosymbiont of Ctenarytaina eucalypti</name>
    <dbReference type="NCBI Taxonomy" id="1199245"/>
    <lineage>
        <taxon>Bacteria</taxon>
        <taxon>Pseudomonadati</taxon>
        <taxon>Pseudomonadota</taxon>
        <taxon>Gammaproteobacteria</taxon>
        <taxon>Enterobacterales</taxon>
        <taxon>Enterobacteriaceae</taxon>
        <taxon>aphid secondary symbionts</taxon>
    </lineage>
</organism>
<dbReference type="InterPro" id="IPR014729">
    <property type="entry name" value="Rossmann-like_a/b/a_fold"/>
</dbReference>
<evidence type="ECO:0000256" key="8">
    <source>
        <dbReference type="HAMAP-Rule" id="MF_01161"/>
    </source>
</evidence>
<dbReference type="OrthoDB" id="9807403at2"/>
<evidence type="ECO:0000256" key="3">
    <source>
        <dbReference type="ARBA" id="ARBA00022598"/>
    </source>
</evidence>
<dbReference type="PANTHER" id="PTHR43033:SF1">
    <property type="entry name" value="TRNA(ILE)-LYSIDINE SYNTHASE-RELATED"/>
    <property type="match status" value="1"/>
</dbReference>
<dbReference type="CDD" id="cd01992">
    <property type="entry name" value="TilS_N"/>
    <property type="match status" value="1"/>
</dbReference>
<gene>
    <name evidence="8" type="primary">tilS</name>
    <name evidence="10" type="ORF">A359_01310</name>
</gene>
<keyword evidence="11" id="KW-1185">Reference proteome</keyword>
<dbReference type="HAMAP" id="MF_01161">
    <property type="entry name" value="tRNA_Ile_lys_synt"/>
    <property type="match status" value="1"/>
</dbReference>
<dbReference type="RefSeq" id="WP_014887832.1">
    <property type="nucleotide sequence ID" value="NC_018419.1"/>
</dbReference>
<dbReference type="InterPro" id="IPR012796">
    <property type="entry name" value="Lysidine-tRNA-synth_C"/>
</dbReference>
<evidence type="ECO:0000256" key="5">
    <source>
        <dbReference type="ARBA" id="ARBA00022741"/>
    </source>
</evidence>
<comment type="similarity">
    <text evidence="8">Belongs to the tRNA(Ile)-lysidine synthase family.</text>
</comment>
<comment type="subcellular location">
    <subcellularLocation>
        <location evidence="1 8">Cytoplasm</location>
    </subcellularLocation>
</comment>
<dbReference type="HOGENOM" id="CLU_018869_2_0_6"/>
<dbReference type="SUPFAM" id="SSF56037">
    <property type="entry name" value="PheT/TilS domain"/>
    <property type="match status" value="1"/>
</dbReference>
<dbReference type="GO" id="GO:0032267">
    <property type="term" value="F:tRNA(Ile)-lysidine synthase activity"/>
    <property type="evidence" value="ECO:0007669"/>
    <property type="project" value="UniProtKB-EC"/>
</dbReference>
<dbReference type="Proteomes" id="UP000003936">
    <property type="component" value="Chromosome"/>
</dbReference>
<dbReference type="Pfam" id="PF01171">
    <property type="entry name" value="ATP_bind_3"/>
    <property type="match status" value="1"/>
</dbReference>
<comment type="function">
    <text evidence="8">Ligates lysine onto the cytidine present at position 34 of the AUA codon-specific tRNA(Ile) that contains the anticodon CAU, in an ATP-dependent manner. Cytidine is converted to lysidine, thus changing the amino acid specificity of the tRNA from methionine to isoleucine.</text>
</comment>
<reference evidence="10 11" key="1">
    <citation type="journal article" date="2012" name="Mol. Biol. Evol.">
        <title>Genome reduction and co-evolution between the primary and secondary bacterial symbionts of psyllids.</title>
        <authorList>
            <person name="Sloan D.B."/>
            <person name="Moran N.A."/>
        </authorList>
    </citation>
    <scope>NUCLEOTIDE SEQUENCE [LARGE SCALE GENOMIC DNA]</scope>
    <source>
        <strain evidence="10">Ceuc_S</strain>
    </source>
</reference>
<keyword evidence="4 8" id="KW-0819">tRNA processing</keyword>
<dbReference type="SMART" id="SM00977">
    <property type="entry name" value="TilS_C"/>
    <property type="match status" value="1"/>
</dbReference>
<dbReference type="AlphaFoldDB" id="J3Z2V2"/>
<dbReference type="Pfam" id="PF09179">
    <property type="entry name" value="TilS"/>
    <property type="match status" value="1"/>
</dbReference>
<evidence type="ECO:0000256" key="2">
    <source>
        <dbReference type="ARBA" id="ARBA00022490"/>
    </source>
</evidence>
<keyword evidence="2 8" id="KW-0963">Cytoplasm</keyword>
<dbReference type="Gene3D" id="1.20.59.20">
    <property type="match status" value="1"/>
</dbReference>
<evidence type="ECO:0000256" key="7">
    <source>
        <dbReference type="ARBA" id="ARBA00048539"/>
    </source>
</evidence>
<accession>J3Z2V2</accession>